<evidence type="ECO:0000313" key="5">
    <source>
        <dbReference type="EMBL" id="SDA95372.1"/>
    </source>
</evidence>
<dbReference type="InterPro" id="IPR003812">
    <property type="entry name" value="Fido"/>
</dbReference>
<feature type="binding site" evidence="1">
    <location>
        <position position="80"/>
    </location>
    <ligand>
        <name>ATP</name>
        <dbReference type="ChEBI" id="CHEBI:30616"/>
    </ligand>
</feature>
<feature type="binding site" evidence="1">
    <location>
        <position position="215"/>
    </location>
    <ligand>
        <name>ATP</name>
        <dbReference type="ChEBI" id="CHEBI:30616"/>
    </ligand>
</feature>
<dbReference type="EMBL" id="FMXE01000044">
    <property type="protein sequence ID" value="SDA95372.1"/>
    <property type="molecule type" value="Genomic_DNA"/>
</dbReference>
<dbReference type="PANTHER" id="PTHR13504:SF38">
    <property type="entry name" value="FIDO DOMAIN-CONTAINING PROTEIN"/>
    <property type="match status" value="1"/>
</dbReference>
<dbReference type="Proteomes" id="UP000198756">
    <property type="component" value="Unassembled WGS sequence"/>
</dbReference>
<dbReference type="Gene3D" id="3.30.63.20">
    <property type="match status" value="1"/>
</dbReference>
<dbReference type="PIRSF" id="PIRSF038925">
    <property type="entry name" value="AMP-prot_trans"/>
    <property type="match status" value="1"/>
</dbReference>
<name>A0A1G5ZL78_9BACT</name>
<evidence type="ECO:0000313" key="6">
    <source>
        <dbReference type="Proteomes" id="UP000198756"/>
    </source>
</evidence>
<dbReference type="InterPro" id="IPR025758">
    <property type="entry name" value="Fic/DOC_N"/>
</dbReference>
<proteinExistence type="predicted"/>
<keyword evidence="1" id="KW-0547">Nucleotide-binding</keyword>
<dbReference type="STRING" id="279824.SAMN03080617_04058"/>
<dbReference type="GO" id="GO:0005524">
    <property type="term" value="F:ATP binding"/>
    <property type="evidence" value="ECO:0007669"/>
    <property type="project" value="UniProtKB-KW"/>
</dbReference>
<dbReference type="InterPro" id="IPR036597">
    <property type="entry name" value="Fido-like_dom_sf"/>
</dbReference>
<dbReference type="PROSITE" id="PS51459">
    <property type="entry name" value="FIDO"/>
    <property type="match status" value="1"/>
</dbReference>
<dbReference type="RefSeq" id="WP_092734371.1">
    <property type="nucleotide sequence ID" value="NZ_FMXE01000044.1"/>
</dbReference>
<feature type="binding site" evidence="3">
    <location>
        <begin position="219"/>
        <end position="226"/>
    </location>
    <ligand>
        <name>ATP</name>
        <dbReference type="ChEBI" id="CHEBI:30616"/>
    </ligand>
</feature>
<dbReference type="PANTHER" id="PTHR13504">
    <property type="entry name" value="FIDO DOMAIN-CONTAINING PROTEIN DDB_G0283145"/>
    <property type="match status" value="1"/>
</dbReference>
<dbReference type="Pfam" id="PF13784">
    <property type="entry name" value="Fic_N"/>
    <property type="match status" value="1"/>
</dbReference>
<evidence type="ECO:0000256" key="1">
    <source>
        <dbReference type="PIRSR" id="PIRSR038925-1"/>
    </source>
</evidence>
<feature type="binding site" evidence="1">
    <location>
        <position position="257"/>
    </location>
    <ligand>
        <name>ATP</name>
        <dbReference type="ChEBI" id="CHEBI:30616"/>
    </ligand>
</feature>
<feature type="domain" description="Fido" evidence="4">
    <location>
        <begin position="126"/>
        <end position="279"/>
    </location>
</feature>
<dbReference type="OrthoDB" id="9814400at2"/>
<feature type="active site" evidence="2">
    <location>
        <position position="215"/>
    </location>
</feature>
<evidence type="ECO:0000256" key="3">
    <source>
        <dbReference type="PIRSR" id="PIRSR640198-2"/>
    </source>
</evidence>
<keyword evidence="6" id="KW-1185">Reference proteome</keyword>
<organism evidence="5 6">
    <name type="scientific">Algoriphagus alkaliphilus</name>
    <dbReference type="NCBI Taxonomy" id="279824"/>
    <lineage>
        <taxon>Bacteria</taxon>
        <taxon>Pseudomonadati</taxon>
        <taxon>Bacteroidota</taxon>
        <taxon>Cytophagia</taxon>
        <taxon>Cytophagales</taxon>
        <taxon>Cyclobacteriaceae</taxon>
        <taxon>Algoriphagus</taxon>
    </lineage>
</organism>
<evidence type="ECO:0000256" key="2">
    <source>
        <dbReference type="PIRSR" id="PIRSR640198-1"/>
    </source>
</evidence>
<dbReference type="Gene3D" id="1.10.3290.10">
    <property type="entry name" value="Fido-like domain"/>
    <property type="match status" value="1"/>
</dbReference>
<sequence length="383" mass="44963">MKDLKEFKAGKWIKRLEYQSFSPEKINEEWLIADPALMTLLSKADRNLGKLDAFSDLIPDIDFFIKMHITKEATVSSKIEGTQTSFQEALVKEQDLDPERRNDWNEVHAYIDAMNQAMEEMQRLPISTRLIRQTHETLLQGVRGKEKLPGEFRSSQNWIGPSLKHAIFVPPTHDEIPELMSDLEHFIHSDQNDPPSHVPHLVKIALIHYQFETIHPFLDGNGRIGRLLITLYLLDKGLLQKPTLYLSEFFERNRRDYYDNLMRVREKNDLRTWLEFFLVGVIETTESSISTFQKIIELRDRIELTQLIRLGKKQQDAKRLINELYKQPIVDTAYVSERLEIHASTANRLIKDFQDMGILEELTGYKRNRIFAFSEYINLFNQS</sequence>
<accession>A0A1G5ZL78</accession>
<dbReference type="InterPro" id="IPR040198">
    <property type="entry name" value="Fido_containing"/>
</dbReference>
<evidence type="ECO:0000259" key="4">
    <source>
        <dbReference type="PROSITE" id="PS51459"/>
    </source>
</evidence>
<feature type="binding site" evidence="1">
    <location>
        <begin position="220"/>
        <end position="226"/>
    </location>
    <ligand>
        <name>ATP</name>
        <dbReference type="ChEBI" id="CHEBI:30616"/>
    </ligand>
</feature>
<feature type="binding site" evidence="3">
    <location>
        <begin position="257"/>
        <end position="258"/>
    </location>
    <ligand>
        <name>ATP</name>
        <dbReference type="ChEBI" id="CHEBI:30616"/>
    </ligand>
</feature>
<dbReference type="InterPro" id="IPR026287">
    <property type="entry name" value="SoFic-like"/>
</dbReference>
<dbReference type="SUPFAM" id="SSF140931">
    <property type="entry name" value="Fic-like"/>
    <property type="match status" value="1"/>
</dbReference>
<protein>
    <submittedName>
        <fullName evidence="5">Fic family protein</fullName>
    </submittedName>
</protein>
<dbReference type="Pfam" id="PF02661">
    <property type="entry name" value="Fic"/>
    <property type="match status" value="1"/>
</dbReference>
<keyword evidence="1" id="KW-0067">ATP-binding</keyword>
<reference evidence="6" key="1">
    <citation type="submission" date="2016-10" db="EMBL/GenBank/DDBJ databases">
        <authorList>
            <person name="Varghese N."/>
            <person name="Submissions S."/>
        </authorList>
    </citation>
    <scope>NUCLEOTIDE SEQUENCE [LARGE SCALE GENOMIC DNA]</scope>
    <source>
        <strain evidence="6">DSM 22703</strain>
    </source>
</reference>
<dbReference type="AlphaFoldDB" id="A0A1G5ZL78"/>
<gene>
    <name evidence="5" type="ORF">SAMN03080617_04058</name>
</gene>